<evidence type="ECO:0000256" key="1">
    <source>
        <dbReference type="SAM" id="MobiDB-lite"/>
    </source>
</evidence>
<dbReference type="InterPro" id="IPR036779">
    <property type="entry name" value="LysM_dom_sf"/>
</dbReference>
<reference evidence="3" key="1">
    <citation type="submission" date="2021-12" db="EMBL/GenBank/DDBJ databases">
        <title>Alicyclobacillaceae gen. nov., sp. nov., isolated from chalcocite enrichment system.</title>
        <authorList>
            <person name="Jiang Z."/>
        </authorList>
    </citation>
    <scope>NUCLEOTIDE SEQUENCE</scope>
    <source>
        <strain evidence="3">MYW30-H2</strain>
    </source>
</reference>
<feature type="domain" description="LysM" evidence="2">
    <location>
        <begin position="83"/>
        <end position="128"/>
    </location>
</feature>
<evidence type="ECO:0000313" key="3">
    <source>
        <dbReference type="EMBL" id="UOF92724.1"/>
    </source>
</evidence>
<dbReference type="PANTHER" id="PTHR33734">
    <property type="entry name" value="LYSM DOMAIN-CONTAINING GPI-ANCHORED PROTEIN 2"/>
    <property type="match status" value="1"/>
</dbReference>
<dbReference type="Proteomes" id="UP000830167">
    <property type="component" value="Chromosome"/>
</dbReference>
<protein>
    <submittedName>
        <fullName evidence="3">LysM peptidoglycan-binding domain-containing protein</fullName>
    </submittedName>
</protein>
<feature type="domain" description="LysM" evidence="2">
    <location>
        <begin position="2"/>
        <end position="47"/>
    </location>
</feature>
<dbReference type="EMBL" id="CP089291">
    <property type="protein sequence ID" value="UOF92724.1"/>
    <property type="molecule type" value="Genomic_DNA"/>
</dbReference>
<evidence type="ECO:0000313" key="4">
    <source>
        <dbReference type="Proteomes" id="UP000830167"/>
    </source>
</evidence>
<dbReference type="Gene3D" id="3.10.350.10">
    <property type="entry name" value="LysM domain"/>
    <property type="match status" value="2"/>
</dbReference>
<feature type="compositionally biased region" description="Low complexity" evidence="1">
    <location>
        <begin position="210"/>
        <end position="224"/>
    </location>
</feature>
<dbReference type="PROSITE" id="PS51782">
    <property type="entry name" value="LYSM"/>
    <property type="match status" value="2"/>
</dbReference>
<gene>
    <name evidence="3" type="ORF">LSG31_11475</name>
</gene>
<name>A0ABY4CQX1_9BACL</name>
<organism evidence="3 4">
    <name type="scientific">Fodinisporobacter ferrooxydans</name>
    <dbReference type="NCBI Taxonomy" id="2901836"/>
    <lineage>
        <taxon>Bacteria</taxon>
        <taxon>Bacillati</taxon>
        <taxon>Bacillota</taxon>
        <taxon>Bacilli</taxon>
        <taxon>Bacillales</taxon>
        <taxon>Alicyclobacillaceae</taxon>
        <taxon>Fodinisporobacter</taxon>
    </lineage>
</organism>
<dbReference type="SUPFAM" id="SSF54106">
    <property type="entry name" value="LysM domain"/>
    <property type="match status" value="2"/>
</dbReference>
<accession>A0ABY4CQX1</accession>
<dbReference type="PANTHER" id="PTHR33734:SF22">
    <property type="entry name" value="MEMBRANE-BOUND LYTIC MUREIN TRANSGLYCOSYLASE D"/>
    <property type="match status" value="1"/>
</dbReference>
<dbReference type="InterPro" id="IPR018392">
    <property type="entry name" value="LysM"/>
</dbReference>
<evidence type="ECO:0000259" key="2">
    <source>
        <dbReference type="PROSITE" id="PS51782"/>
    </source>
</evidence>
<feature type="region of interest" description="Disordered" evidence="1">
    <location>
        <begin position="204"/>
        <end position="224"/>
    </location>
</feature>
<dbReference type="SMART" id="SM00257">
    <property type="entry name" value="LysM"/>
    <property type="match status" value="2"/>
</dbReference>
<dbReference type="RefSeq" id="WP_347439394.1">
    <property type="nucleotide sequence ID" value="NZ_CP089291.1"/>
</dbReference>
<dbReference type="Pfam" id="PF01476">
    <property type="entry name" value="LysM"/>
    <property type="match status" value="2"/>
</dbReference>
<keyword evidence="4" id="KW-1185">Reference proteome</keyword>
<proteinExistence type="predicted"/>
<dbReference type="CDD" id="cd00118">
    <property type="entry name" value="LysM"/>
    <property type="match status" value="2"/>
</dbReference>
<sequence>MQTHVVTIGDTWWKIAKTYNVSLPDLLALNGRAEKNQGLIIGEKVQIPSQEFGLEEKNEPDKTKGTALTPPVFSKADSWGNLGTYVTQPGDTWATIAEHFYLTIGHIKAANPHLLDMTWLPAGQLINIPSIGVILQEHQQKKQQSQSQQHAHLQQTHLHPPGYAKMQMKPQSFYPYYPNWAYPYSIYRCNCDYCKSRQDIPEQNDDEAFESSGSPESSSFWGSSSYFESSSMVMESSSSGFQAGGEGN</sequence>